<evidence type="ECO:0008006" key="5">
    <source>
        <dbReference type="Google" id="ProtNLM"/>
    </source>
</evidence>
<accession>A0A7G3ZGX6</accession>
<dbReference type="GO" id="GO:0015031">
    <property type="term" value="P:protein transport"/>
    <property type="evidence" value="ECO:0007669"/>
    <property type="project" value="TreeGrafter"/>
</dbReference>
<protein>
    <recommendedName>
        <fullName evidence="5">Processing of GAS1 and ALP protein 2</fullName>
    </recommendedName>
</protein>
<dbReference type="AlphaFoldDB" id="A0A7G3ZGX6"/>
<organism evidence="3 4">
    <name type="scientific">Torulaspora globosa</name>
    <dbReference type="NCBI Taxonomy" id="48254"/>
    <lineage>
        <taxon>Eukaryota</taxon>
        <taxon>Fungi</taxon>
        <taxon>Dikarya</taxon>
        <taxon>Ascomycota</taxon>
        <taxon>Saccharomycotina</taxon>
        <taxon>Saccharomycetes</taxon>
        <taxon>Saccharomycetales</taxon>
        <taxon>Saccharomycetaceae</taxon>
        <taxon>Torulaspora</taxon>
    </lineage>
</organism>
<feature type="transmembrane region" description="Helical" evidence="2">
    <location>
        <begin position="23"/>
        <end position="40"/>
    </location>
</feature>
<evidence type="ECO:0000313" key="4">
    <source>
        <dbReference type="Proteomes" id="UP000515788"/>
    </source>
</evidence>
<evidence type="ECO:0000256" key="1">
    <source>
        <dbReference type="SAM" id="MobiDB-lite"/>
    </source>
</evidence>
<keyword evidence="4" id="KW-1185">Reference proteome</keyword>
<dbReference type="RefSeq" id="XP_037139436.1">
    <property type="nucleotide sequence ID" value="XM_037283540.1"/>
</dbReference>
<evidence type="ECO:0000256" key="2">
    <source>
        <dbReference type="SAM" id="Phobius"/>
    </source>
</evidence>
<dbReference type="PANTHER" id="PTHR28199">
    <property type="entry name" value="PROCESSING OF GAS1 AND ALP PROTEIN 2"/>
    <property type="match status" value="1"/>
</dbReference>
<dbReference type="GeneID" id="59325929"/>
<name>A0A7G3ZGX6_9SACH</name>
<feature type="region of interest" description="Disordered" evidence="1">
    <location>
        <begin position="52"/>
        <end position="73"/>
    </location>
</feature>
<feature type="compositionally biased region" description="Basic and acidic residues" evidence="1">
    <location>
        <begin position="53"/>
        <end position="69"/>
    </location>
</feature>
<keyword evidence="2" id="KW-0812">Transmembrane</keyword>
<evidence type="ECO:0000313" key="3">
    <source>
        <dbReference type="EMBL" id="QLL32762.1"/>
    </source>
</evidence>
<gene>
    <name evidence="3" type="ORF">HG536_0D02840</name>
</gene>
<dbReference type="Proteomes" id="UP000515788">
    <property type="component" value="Chromosome 4"/>
</dbReference>
<dbReference type="OrthoDB" id="4227028at2759"/>
<reference evidence="3 4" key="1">
    <citation type="submission" date="2020-06" db="EMBL/GenBank/DDBJ databases">
        <title>The yeast mating-type switching endonuclease HO is a domesticated member of an unorthodox homing genetic element family.</title>
        <authorList>
            <person name="Coughlan A.Y."/>
            <person name="Lombardi L."/>
            <person name="Braun-Galleani S."/>
            <person name="Martos A.R."/>
            <person name="Galeote V."/>
            <person name="Bigey F."/>
            <person name="Dequin S."/>
            <person name="Byrne K.P."/>
            <person name="Wolfe K.H."/>
        </authorList>
    </citation>
    <scope>NUCLEOTIDE SEQUENCE [LARGE SCALE GENOMIC DNA]</scope>
    <source>
        <strain evidence="3 4">CBS764</strain>
    </source>
</reference>
<dbReference type="Pfam" id="PF07543">
    <property type="entry name" value="PGA2"/>
    <property type="match status" value="1"/>
</dbReference>
<proteinExistence type="predicted"/>
<keyword evidence="2" id="KW-1133">Transmembrane helix</keyword>
<dbReference type="InterPro" id="IPR011431">
    <property type="entry name" value="Trafficking_Pga2"/>
</dbReference>
<sequence>MELVDRVRNNFYDTFADMSSTKAVRLVVIVGGYILIRNLVSRELAKRKLQSQIRKDERELSDNKGKELIDNPEADATTSSIEYGWGNRTRQKIKKQEDMLAKMVEHAQIEKDRTEDDLSDIQDLLEE</sequence>
<dbReference type="PANTHER" id="PTHR28199:SF1">
    <property type="entry name" value="PROCESSING OF GAS1 AND ALP PROTEIN 2"/>
    <property type="match status" value="1"/>
</dbReference>
<dbReference type="KEGG" id="tgb:HG536_0D02840"/>
<keyword evidence="2" id="KW-0472">Membrane</keyword>
<dbReference type="EMBL" id="CP059249">
    <property type="protein sequence ID" value="QLL32762.1"/>
    <property type="molecule type" value="Genomic_DNA"/>
</dbReference>